<comment type="caution">
    <text evidence="2">The sequence shown here is derived from an EMBL/GenBank/DDBJ whole genome shotgun (WGS) entry which is preliminary data.</text>
</comment>
<dbReference type="RefSeq" id="WP_190764413.1">
    <property type="nucleotide sequence ID" value="NZ_JACXLD010000004.1"/>
</dbReference>
<sequence length="139" mass="14565">MNYLFVTLAGALFGAGITISGMGNPAKVQNFLDLFGQWDPSLALVMGAALAVTTPGFRYVLKRGKPLFAADFSLPTLKTIDGKLIAGAVLFGMGWGLSGLCPAPALVALWTGASSFFLFVAAMIAGMFAYRFLMEGKSA</sequence>
<dbReference type="AlphaFoldDB" id="A0A927GW19"/>
<gene>
    <name evidence="2" type="ORF">IB286_08215</name>
</gene>
<feature type="transmembrane region" description="Helical" evidence="1">
    <location>
        <begin position="82"/>
        <end position="110"/>
    </location>
</feature>
<name>A0A927GW19_9GAMM</name>
<protein>
    <submittedName>
        <fullName evidence="2">YeeE/YedE family protein</fullName>
    </submittedName>
</protein>
<feature type="transmembrane region" description="Helical" evidence="1">
    <location>
        <begin position="116"/>
        <end position="133"/>
    </location>
</feature>
<feature type="transmembrane region" description="Helical" evidence="1">
    <location>
        <begin position="41"/>
        <end position="61"/>
    </location>
</feature>
<dbReference type="EMBL" id="JACXLD010000004">
    <property type="protein sequence ID" value="MBD2858995.1"/>
    <property type="molecule type" value="Genomic_DNA"/>
</dbReference>
<accession>A0A927GW19</accession>
<dbReference type="Pfam" id="PF20398">
    <property type="entry name" value="DUF6691"/>
    <property type="match status" value="1"/>
</dbReference>
<keyword evidence="1" id="KW-0812">Transmembrane</keyword>
<evidence type="ECO:0000313" key="2">
    <source>
        <dbReference type="EMBL" id="MBD2858995.1"/>
    </source>
</evidence>
<keyword evidence="3" id="KW-1185">Reference proteome</keyword>
<organism evidence="2 3">
    <name type="scientific">Spongiibacter pelagi</name>
    <dbReference type="NCBI Taxonomy" id="2760804"/>
    <lineage>
        <taxon>Bacteria</taxon>
        <taxon>Pseudomonadati</taxon>
        <taxon>Pseudomonadota</taxon>
        <taxon>Gammaproteobacteria</taxon>
        <taxon>Cellvibrionales</taxon>
        <taxon>Spongiibacteraceae</taxon>
        <taxon>Spongiibacter</taxon>
    </lineage>
</organism>
<dbReference type="Proteomes" id="UP000610558">
    <property type="component" value="Unassembled WGS sequence"/>
</dbReference>
<proteinExistence type="predicted"/>
<evidence type="ECO:0000256" key="1">
    <source>
        <dbReference type="SAM" id="Phobius"/>
    </source>
</evidence>
<evidence type="ECO:0000313" key="3">
    <source>
        <dbReference type="Proteomes" id="UP000610558"/>
    </source>
</evidence>
<keyword evidence="1" id="KW-0472">Membrane</keyword>
<keyword evidence="1" id="KW-1133">Transmembrane helix</keyword>
<reference evidence="2" key="1">
    <citation type="submission" date="2020-09" db="EMBL/GenBank/DDBJ databases">
        <authorList>
            <person name="Yoon J.-W."/>
        </authorList>
    </citation>
    <scope>NUCLEOTIDE SEQUENCE</scope>
    <source>
        <strain evidence="2">KMU-158</strain>
    </source>
</reference>
<dbReference type="InterPro" id="IPR046513">
    <property type="entry name" value="DUF6691"/>
</dbReference>